<evidence type="ECO:0000313" key="2">
    <source>
        <dbReference type="Proteomes" id="UP000049855"/>
    </source>
</evidence>
<reference evidence="2" key="1">
    <citation type="submission" date="2015-03" db="EMBL/GenBank/DDBJ databases">
        <authorList>
            <person name="Nijsse Bart"/>
        </authorList>
    </citation>
    <scope>NUCLEOTIDE SEQUENCE [LARGE SCALE GENOMIC DNA]</scope>
</reference>
<accession>A0A0U1KRY3</accession>
<proteinExistence type="predicted"/>
<gene>
    <name evidence="1" type="ORF">SpAn4DRAFT_4673</name>
</gene>
<sequence>MPIEMSGAKAQGGEGRTYGISCKYQFKLGSDVKETVTV</sequence>
<evidence type="ECO:0000313" key="1">
    <source>
        <dbReference type="EMBL" id="CQR70161.1"/>
    </source>
</evidence>
<protein>
    <submittedName>
        <fullName evidence="1">Uncharacterized protein</fullName>
    </submittedName>
</protein>
<keyword evidence="2" id="KW-1185">Reference proteome</keyword>
<dbReference type="EMBL" id="CTRP01000002">
    <property type="protein sequence ID" value="CQR70161.1"/>
    <property type="molecule type" value="Genomic_DNA"/>
</dbReference>
<organism evidence="1 2">
    <name type="scientific">Sporomusa ovata</name>
    <dbReference type="NCBI Taxonomy" id="2378"/>
    <lineage>
        <taxon>Bacteria</taxon>
        <taxon>Bacillati</taxon>
        <taxon>Bacillota</taxon>
        <taxon>Negativicutes</taxon>
        <taxon>Selenomonadales</taxon>
        <taxon>Sporomusaceae</taxon>
        <taxon>Sporomusa</taxon>
    </lineage>
</organism>
<dbReference type="Proteomes" id="UP000049855">
    <property type="component" value="Unassembled WGS sequence"/>
</dbReference>
<name>A0A0U1KRY3_9FIRM</name>
<dbReference type="AlphaFoldDB" id="A0A0U1KRY3"/>